<evidence type="ECO:0000313" key="3">
    <source>
        <dbReference type="Proteomes" id="UP000007029"/>
    </source>
</evidence>
<protein>
    <recommendedName>
        <fullName evidence="1">DUF6314 domain-containing protein</fullName>
    </recommendedName>
</protein>
<dbReference type="Pfam" id="PF19834">
    <property type="entry name" value="DUF6314"/>
    <property type="match status" value="1"/>
</dbReference>
<evidence type="ECO:0000313" key="2">
    <source>
        <dbReference type="EMBL" id="ABG32117.1"/>
    </source>
</evidence>
<dbReference type="AlphaFoldDB" id="Q166H6"/>
<organism evidence="2 3">
    <name type="scientific">Roseobacter denitrificans (strain ATCC 33942 / OCh 114)</name>
    <name type="common">Erythrobacter sp. (strain OCh 114)</name>
    <name type="synonym">Roseobacter denitrificans</name>
    <dbReference type="NCBI Taxonomy" id="375451"/>
    <lineage>
        <taxon>Bacteria</taxon>
        <taxon>Pseudomonadati</taxon>
        <taxon>Pseudomonadota</taxon>
        <taxon>Alphaproteobacteria</taxon>
        <taxon>Rhodobacterales</taxon>
        <taxon>Roseobacteraceae</taxon>
        <taxon>Roseobacter</taxon>
    </lineage>
</organism>
<dbReference type="Proteomes" id="UP000007029">
    <property type="component" value="Chromosome"/>
</dbReference>
<accession>Q166H6</accession>
<dbReference type="STRING" id="375451.RD1_2560"/>
<sequence length="134" mass="15532">MSKARQLGDFEGSWTLSRRIMPRRGAGAVFEGTAIWSRAHGGLRYVEKGLMQIDGQAGMQAERRYFWSGELSVFFEDGRFFHNVPPHGGETEHWCDPDTYKGIYDFTRWPQFEVTWQVTGPKKDYLSKTLYTRA</sequence>
<dbReference type="RefSeq" id="WP_011568734.1">
    <property type="nucleotide sequence ID" value="NC_008209.1"/>
</dbReference>
<evidence type="ECO:0000259" key="1">
    <source>
        <dbReference type="Pfam" id="PF19834"/>
    </source>
</evidence>
<feature type="domain" description="DUF6314" evidence="1">
    <location>
        <begin position="10"/>
        <end position="133"/>
    </location>
</feature>
<proteinExistence type="predicted"/>
<dbReference type="HOGENOM" id="CLU_093209_1_1_5"/>
<reference evidence="2 3" key="1">
    <citation type="journal article" date="2007" name="J. Bacteriol.">
        <title>The complete genome sequence of Roseobacter denitrificans reveals a mixotrophic rather than photosynthetic metabolism.</title>
        <authorList>
            <person name="Swingley W.D."/>
            <person name="Sadekar S."/>
            <person name="Mastrian S.D."/>
            <person name="Matthies H.J."/>
            <person name="Hao J."/>
            <person name="Ramos H."/>
            <person name="Acharya C.R."/>
            <person name="Conrad A.L."/>
            <person name="Taylor H.L."/>
            <person name="Dejesa L.C."/>
            <person name="Shah M.K."/>
            <person name="O'huallachain M.E."/>
            <person name="Lince M.T."/>
            <person name="Blankenship R.E."/>
            <person name="Beatty J.T."/>
            <person name="Touchman J.W."/>
        </authorList>
    </citation>
    <scope>NUCLEOTIDE SEQUENCE [LARGE SCALE GENOMIC DNA]</scope>
    <source>
        <strain evidence="3">ATCC 33942 / OCh 114</strain>
    </source>
</reference>
<dbReference type="EMBL" id="CP000362">
    <property type="protein sequence ID" value="ABG32117.1"/>
    <property type="molecule type" value="Genomic_DNA"/>
</dbReference>
<dbReference type="eggNOG" id="ENOG5032RWA">
    <property type="taxonomic scope" value="Bacteria"/>
</dbReference>
<dbReference type="KEGG" id="rde:RD1_2560"/>
<dbReference type="InterPro" id="IPR045632">
    <property type="entry name" value="DUF6314"/>
</dbReference>
<name>Q166H6_ROSDO</name>
<keyword evidence="3" id="KW-1185">Reference proteome</keyword>
<gene>
    <name evidence="2" type="ordered locus">RD1_2560</name>
</gene>